<dbReference type="Proteomes" id="UP000429595">
    <property type="component" value="Unassembled WGS sequence"/>
</dbReference>
<protein>
    <submittedName>
        <fullName evidence="2">Peptidoglycan DD-metalloendopeptidase family protein</fullName>
    </submittedName>
</protein>
<dbReference type="PANTHER" id="PTHR21666">
    <property type="entry name" value="PEPTIDASE-RELATED"/>
    <property type="match status" value="1"/>
</dbReference>
<organism evidence="2 3">
    <name type="scientific">Bacillus aerolatus</name>
    <dbReference type="NCBI Taxonomy" id="2653354"/>
    <lineage>
        <taxon>Bacteria</taxon>
        <taxon>Bacillati</taxon>
        <taxon>Bacillota</taxon>
        <taxon>Bacilli</taxon>
        <taxon>Bacillales</taxon>
        <taxon>Bacillaceae</taxon>
        <taxon>Bacillus</taxon>
    </lineage>
</organism>
<feature type="domain" description="M23ase beta-sheet core" evidence="1">
    <location>
        <begin position="120"/>
        <end position="192"/>
    </location>
</feature>
<dbReference type="InterPro" id="IPR050570">
    <property type="entry name" value="Cell_wall_metabolism_enzyme"/>
</dbReference>
<comment type="caution">
    <text evidence="2">The sequence shown here is derived from an EMBL/GenBank/DDBJ whole genome shotgun (WGS) entry which is preliminary data.</text>
</comment>
<evidence type="ECO:0000313" key="2">
    <source>
        <dbReference type="EMBL" id="KAB7708623.1"/>
    </source>
</evidence>
<sequence length="213" mass="23977">MKEEKELFPLTEDKEELHPLFSWERFLFKWLAAAALVLATAIMFQHPSPIFEEGQGWMKKTMENEFPFSKAAEWYENTLGEPLPFTVEDWAPKEENREEAPGFALPAAGRILEDFQTNGQGILIETGPTEEVKAIKEGTVIFTGTKEGLGKTIILQHADNSESWYGHLASSSVQSYERVKAGSTLAKAEASQFYLAIKRDGVFIDPNQAVQFE</sequence>
<evidence type="ECO:0000259" key="1">
    <source>
        <dbReference type="Pfam" id="PF01551"/>
    </source>
</evidence>
<dbReference type="PANTHER" id="PTHR21666:SF274">
    <property type="entry name" value="STAGE IV SPORULATION PROTEIN FA"/>
    <property type="match status" value="1"/>
</dbReference>
<dbReference type="EMBL" id="WEIO01000001">
    <property type="protein sequence ID" value="KAB7708623.1"/>
    <property type="molecule type" value="Genomic_DNA"/>
</dbReference>
<dbReference type="CDD" id="cd12797">
    <property type="entry name" value="M23_peptidase"/>
    <property type="match status" value="1"/>
</dbReference>
<dbReference type="Gene3D" id="2.70.70.10">
    <property type="entry name" value="Glucose Permease (Domain IIA)"/>
    <property type="match status" value="1"/>
</dbReference>
<dbReference type="RefSeq" id="WP_152149149.1">
    <property type="nucleotide sequence ID" value="NZ_WEIO01000001.1"/>
</dbReference>
<dbReference type="Pfam" id="PF01551">
    <property type="entry name" value="Peptidase_M23"/>
    <property type="match status" value="1"/>
</dbReference>
<evidence type="ECO:0000313" key="3">
    <source>
        <dbReference type="Proteomes" id="UP000429595"/>
    </source>
</evidence>
<name>A0A6I1FUL5_9BACI</name>
<accession>A0A6I1FUL5</accession>
<reference evidence="2 3" key="1">
    <citation type="submission" date="2019-10" db="EMBL/GenBank/DDBJ databases">
        <title>Bacillus aerolatum sp. nov., isolated from bioaerosol of sport playgrounds.</title>
        <authorList>
            <person name="Chen P."/>
            <person name="Zhang G."/>
        </authorList>
    </citation>
    <scope>NUCLEOTIDE SEQUENCE [LARGE SCALE GENOMIC DNA]</scope>
    <source>
        <strain evidence="2 3">CX253</strain>
    </source>
</reference>
<dbReference type="InterPro" id="IPR011055">
    <property type="entry name" value="Dup_hybrid_motif"/>
</dbReference>
<dbReference type="AlphaFoldDB" id="A0A6I1FUL5"/>
<dbReference type="GO" id="GO:0004222">
    <property type="term" value="F:metalloendopeptidase activity"/>
    <property type="evidence" value="ECO:0007669"/>
    <property type="project" value="TreeGrafter"/>
</dbReference>
<dbReference type="InterPro" id="IPR016047">
    <property type="entry name" value="M23ase_b-sheet_dom"/>
</dbReference>
<keyword evidence="3" id="KW-1185">Reference proteome</keyword>
<proteinExistence type="predicted"/>
<gene>
    <name evidence="2" type="ORF">F9802_00230</name>
</gene>
<dbReference type="SUPFAM" id="SSF51261">
    <property type="entry name" value="Duplicated hybrid motif"/>
    <property type="match status" value="1"/>
</dbReference>